<comment type="caution">
    <text evidence="3">The sequence shown here is derived from an EMBL/GenBank/DDBJ whole genome shotgun (WGS) entry which is preliminary data.</text>
</comment>
<dbReference type="EMBL" id="MFLC01000008">
    <property type="protein sequence ID" value="OGG55227.1"/>
    <property type="molecule type" value="Genomic_DNA"/>
</dbReference>
<dbReference type="InterPro" id="IPR029033">
    <property type="entry name" value="His_PPase_superfam"/>
</dbReference>
<dbReference type="SUPFAM" id="SSF53254">
    <property type="entry name" value="Phosphoglycerate mutase-like"/>
    <property type="match status" value="1"/>
</dbReference>
<dbReference type="PANTHER" id="PTHR48100">
    <property type="entry name" value="BROAD-SPECIFICITY PHOSPHATASE YOR283W-RELATED"/>
    <property type="match status" value="1"/>
</dbReference>
<keyword evidence="2" id="KW-0413">Isomerase</keyword>
<dbReference type="GO" id="GO:0005737">
    <property type="term" value="C:cytoplasm"/>
    <property type="evidence" value="ECO:0007669"/>
    <property type="project" value="TreeGrafter"/>
</dbReference>
<evidence type="ECO:0000313" key="3">
    <source>
        <dbReference type="EMBL" id="OGG55227.1"/>
    </source>
</evidence>
<dbReference type="PROSITE" id="PS00175">
    <property type="entry name" value="PG_MUTASE"/>
    <property type="match status" value="1"/>
</dbReference>
<gene>
    <name evidence="3" type="ORF">A3D62_01405</name>
</gene>
<sequence length="211" mass="23914">MIKTFYLIRHGESEGNISEMRLSDEAGLSPLGVQQAEFLAKRCVKLPVNVILSSPLNRARETADIIASEIGKPIEYSDLFVERKRPSIYFGRPKNDEEATAADETIRNNFGVLGFRHADEENFEDLSVRAGKALGFLADRQEEHILVVTHGFISRIIVARAMFGEELSPHECQAVVRTLRENNTGITVIKHNSEREHPWRLWAWNDHAHLG</sequence>
<evidence type="ECO:0000313" key="4">
    <source>
        <dbReference type="Proteomes" id="UP000177659"/>
    </source>
</evidence>
<dbReference type="GO" id="GO:0016791">
    <property type="term" value="F:phosphatase activity"/>
    <property type="evidence" value="ECO:0007669"/>
    <property type="project" value="TreeGrafter"/>
</dbReference>
<name>A0A1F6D1I7_9BACT</name>
<evidence type="ECO:0008006" key="5">
    <source>
        <dbReference type="Google" id="ProtNLM"/>
    </source>
</evidence>
<dbReference type="Proteomes" id="UP000177659">
    <property type="component" value="Unassembled WGS sequence"/>
</dbReference>
<organism evidence="3 4">
    <name type="scientific">Candidatus Kaiserbacteria bacterium RIFCSPHIGHO2_02_FULL_49_11</name>
    <dbReference type="NCBI Taxonomy" id="1798489"/>
    <lineage>
        <taxon>Bacteria</taxon>
        <taxon>Candidatus Kaiseribacteriota</taxon>
    </lineage>
</organism>
<dbReference type="PANTHER" id="PTHR48100:SF1">
    <property type="entry name" value="HISTIDINE PHOSPHATASE FAMILY PROTEIN-RELATED"/>
    <property type="match status" value="1"/>
</dbReference>
<dbReference type="SMART" id="SM00855">
    <property type="entry name" value="PGAM"/>
    <property type="match status" value="1"/>
</dbReference>
<accession>A0A1F6D1I7</accession>
<dbReference type="InterPro" id="IPR050275">
    <property type="entry name" value="PGM_Phosphatase"/>
</dbReference>
<protein>
    <recommendedName>
        <fullName evidence="5">Phosphoglycerate mutase</fullName>
    </recommendedName>
</protein>
<dbReference type="Pfam" id="PF00300">
    <property type="entry name" value="His_Phos_1"/>
    <property type="match status" value="1"/>
</dbReference>
<dbReference type="AlphaFoldDB" id="A0A1F6D1I7"/>
<dbReference type="CDD" id="cd07067">
    <property type="entry name" value="HP_PGM_like"/>
    <property type="match status" value="1"/>
</dbReference>
<dbReference type="InterPro" id="IPR013078">
    <property type="entry name" value="His_Pase_superF_clade-1"/>
</dbReference>
<reference evidence="3 4" key="1">
    <citation type="journal article" date="2016" name="Nat. Commun.">
        <title>Thousands of microbial genomes shed light on interconnected biogeochemical processes in an aquifer system.</title>
        <authorList>
            <person name="Anantharaman K."/>
            <person name="Brown C.T."/>
            <person name="Hug L.A."/>
            <person name="Sharon I."/>
            <person name="Castelle C.J."/>
            <person name="Probst A.J."/>
            <person name="Thomas B.C."/>
            <person name="Singh A."/>
            <person name="Wilkins M.J."/>
            <person name="Karaoz U."/>
            <person name="Brodie E.L."/>
            <person name="Williams K.H."/>
            <person name="Hubbard S.S."/>
            <person name="Banfield J.F."/>
        </authorList>
    </citation>
    <scope>NUCLEOTIDE SEQUENCE [LARGE SCALE GENOMIC DNA]</scope>
</reference>
<proteinExistence type="predicted"/>
<evidence type="ECO:0000256" key="2">
    <source>
        <dbReference type="ARBA" id="ARBA00023235"/>
    </source>
</evidence>
<dbReference type="InterPro" id="IPR001345">
    <property type="entry name" value="PG/BPGM_mutase_AS"/>
</dbReference>
<keyword evidence="1" id="KW-0324">Glycolysis</keyword>
<evidence type="ECO:0000256" key="1">
    <source>
        <dbReference type="ARBA" id="ARBA00023152"/>
    </source>
</evidence>
<dbReference type="Gene3D" id="3.40.50.1240">
    <property type="entry name" value="Phosphoglycerate mutase-like"/>
    <property type="match status" value="1"/>
</dbReference>